<evidence type="ECO:0000256" key="4">
    <source>
        <dbReference type="ARBA" id="ARBA00007997"/>
    </source>
</evidence>
<evidence type="ECO:0000313" key="19">
    <source>
        <dbReference type="Proteomes" id="UP000663131"/>
    </source>
</evidence>
<dbReference type="GO" id="GO:0005829">
    <property type="term" value="C:cytosol"/>
    <property type="evidence" value="ECO:0007669"/>
    <property type="project" value="UniProtKB-SubCell"/>
</dbReference>
<evidence type="ECO:0000256" key="14">
    <source>
        <dbReference type="ARBA" id="ARBA00055150"/>
    </source>
</evidence>
<evidence type="ECO:0000256" key="6">
    <source>
        <dbReference type="ARBA" id="ARBA00017157"/>
    </source>
</evidence>
<dbReference type="GO" id="GO:0072344">
    <property type="term" value="P:rescue of stalled ribosome"/>
    <property type="evidence" value="ECO:0007669"/>
    <property type="project" value="UniProtKB-UniRule"/>
</dbReference>
<comment type="pathway">
    <text evidence="3 16">Protein modification; protein ubiquitination.</text>
</comment>
<keyword evidence="11 15" id="KW-0863">Zinc-finger</keyword>
<evidence type="ECO:0000256" key="13">
    <source>
        <dbReference type="ARBA" id="ARBA00022833"/>
    </source>
</evidence>
<evidence type="ECO:0000256" key="5">
    <source>
        <dbReference type="ARBA" id="ARBA00012483"/>
    </source>
</evidence>
<evidence type="ECO:0000256" key="10">
    <source>
        <dbReference type="ARBA" id="ARBA00022737"/>
    </source>
</evidence>
<evidence type="ECO:0000259" key="17">
    <source>
        <dbReference type="PROSITE" id="PS50089"/>
    </source>
</evidence>
<comment type="similarity">
    <text evidence="4 16">Belongs to the LTN1 family.</text>
</comment>
<dbReference type="Pfam" id="PF23009">
    <property type="entry name" value="UBC_like"/>
    <property type="match status" value="1"/>
</dbReference>
<dbReference type="GO" id="GO:0043023">
    <property type="term" value="F:ribosomal large subunit binding"/>
    <property type="evidence" value="ECO:0007669"/>
    <property type="project" value="TreeGrafter"/>
</dbReference>
<dbReference type="SUPFAM" id="SSF57850">
    <property type="entry name" value="RING/U-box"/>
    <property type="match status" value="1"/>
</dbReference>
<evidence type="ECO:0000256" key="2">
    <source>
        <dbReference type="ARBA" id="ARBA00004514"/>
    </source>
</evidence>
<dbReference type="GO" id="GO:1990112">
    <property type="term" value="C:RQC complex"/>
    <property type="evidence" value="ECO:0007669"/>
    <property type="project" value="UniProtKB-UniRule"/>
</dbReference>
<dbReference type="PANTHER" id="PTHR12389:SF0">
    <property type="entry name" value="E3 UBIQUITIN-PROTEIN LIGASE LISTERIN"/>
    <property type="match status" value="1"/>
</dbReference>
<dbReference type="CDD" id="cd16491">
    <property type="entry name" value="RING-CH-C4HC3_LTN1"/>
    <property type="match status" value="1"/>
</dbReference>
<evidence type="ECO:0000256" key="3">
    <source>
        <dbReference type="ARBA" id="ARBA00004906"/>
    </source>
</evidence>
<dbReference type="Pfam" id="PF13639">
    <property type="entry name" value="zf-RING_2"/>
    <property type="match status" value="1"/>
</dbReference>
<accession>A0A871R584</accession>
<reference evidence="18" key="2">
    <citation type="journal article" name="BMC Genomics">
        <title>New genome assemblies reveal patterns of domestication and adaptation across Brettanomyces (Dekkera) species.</title>
        <authorList>
            <person name="Roach M.J."/>
            <person name="Borneman A.R."/>
        </authorList>
    </citation>
    <scope>NUCLEOTIDE SEQUENCE</scope>
    <source>
        <strain evidence="18">UCD 2041</strain>
    </source>
</reference>
<keyword evidence="7" id="KW-0963">Cytoplasm</keyword>
<evidence type="ECO:0000256" key="1">
    <source>
        <dbReference type="ARBA" id="ARBA00000900"/>
    </source>
</evidence>
<dbReference type="RefSeq" id="XP_041135401.1">
    <property type="nucleotide sequence ID" value="XM_041282625.1"/>
</dbReference>
<evidence type="ECO:0000256" key="7">
    <source>
        <dbReference type="ARBA" id="ARBA00022490"/>
    </source>
</evidence>
<comment type="subunit">
    <text evidence="16">Component of the ribosome quality control complex (RQC).</text>
</comment>
<dbReference type="SMART" id="SM00184">
    <property type="entry name" value="RING"/>
    <property type="match status" value="1"/>
</dbReference>
<dbReference type="Pfam" id="PF22958">
    <property type="entry name" value="Ltn1_1st"/>
    <property type="match status" value="1"/>
</dbReference>
<dbReference type="EMBL" id="CP063133">
    <property type="protein sequence ID" value="QOU18908.1"/>
    <property type="molecule type" value="Genomic_DNA"/>
</dbReference>
<dbReference type="InterPro" id="IPR054478">
    <property type="entry name" value="LTN1_UBC"/>
</dbReference>
<dbReference type="OrthoDB" id="6108at2759"/>
<dbReference type="Proteomes" id="UP000663131">
    <property type="component" value="Chromosome 5"/>
</dbReference>
<keyword evidence="12 16" id="KW-0833">Ubl conjugation pathway</keyword>
<dbReference type="GO" id="GO:0008270">
    <property type="term" value="F:zinc ion binding"/>
    <property type="evidence" value="ECO:0007669"/>
    <property type="project" value="UniProtKB-KW"/>
</dbReference>
<sequence>MGFGFTSGYQAEADLGLGTNGFEVSLNYITGVPDPNALQSTELQLLFRGLQKHDSITREKSIAKLFDRISHNPSIIKNDIAIISWCQMYPMLGIDESRKVRTFSHKVQSQYVRILQKKFYKYLRDTIGVWLSGLFDADRSTSKLCKQDLYATFNNDQAKLDGLWKIFTDQITNYVFQVITLESQDTISDERFIDKDESRAKYHRVLLSTILLFSDLLSRIRSESINVTKDTKTKILSLFTNSAYLSIFSTKDPLLKKAIYQTIRLFLSANENGEFAADSNYFDKLSSAAVKGLKINKKQNSALYSGSILAILDALTVLTKRKSAFWLTARKAEPNLLDTLRLGSLGSNPLYYDIVYTLLTLLPYDFLPIKKYDKVKLYLGILETDVENEKLPGFKVNAFKTYMNFVHKVYSALEDDSQTLLINRVACLLVKILDSPRHLSNCMLALMKNLKVYQNDDADILLDINSAILDALPSGLIEYASLKYKIVHQKEFCQNFISLLQENESDLLLELITNSVESLRDETDEYPTLALDIIDIYIKMNINQAKNIIANSIPLIDSFITKGNPELVFGILLDYWNSNLFDSLSVSKAVDAEFISLQKTTSESLVLNNLSHIKDFQVEDAPNIKEYLLDHTARNKQTEENDETLFKVLNPEILERLYVQSVLHTNTPSFVRKCEEYYQDIPMITFSTSNNEFLVYLIKTQESESSKKLLDLLLKHINEDSFMHAYLDALKVAFSESPGDSLIRSNLDVLDVETLSKYIPKSLVSEIEELIPRSPTTELTVSNIFGTSLYLFLDSQESLEFKNLKKLNELLFYAEVLRGKADLLLSNFDLATDVMLLLEIISDCSFLSSEPYNAHNTFQRFRDEYLDGFFNSCSLESIFAKDLIVQGHCQYLEKLLESKNNCIQFYTYRVYARVASFVYDKSPSRLGISDASLKFIASDQRRMTVLLLCDRDIIQSDKLFTYRNRIAASIIGIRSTEDILGSGLKSLLLINLMLSSKFIDSKPLFPPQRFMMMLNTLTAWLDCDISYDTEFTAVRIALFEFATYYLINAQDINVSVLPQETKDRVSELIMRVCTESLDMLVADKQPVELSYFTLRLVKTFFAKCDETVLSEYQEDIQKGVVEYLFNLLDIQNANGPLLMVLDILTFLLNNHVPLKLFRPKYANLFEYLVSPVVKIQRLSVSMICKLLPQVQDKLVVDTSLDKELINDVKIPQTLIDRAYDFSDSDTLTYLWNWYLILKHFPSITQELKDRYIEQLSEGLIYNSLALLVDYIDVGTFKFPEGSSFEYVSNYSVDLDGDSLDKKSEKRKLEVNLLYMMMRFIGGSVVRKWFSSIRDIQLKNRLNTFIATYISPILIDDILDSLSLRDVTEDDKFKLKMNKTVHEVTCSCEIDDQTMEILISLPADYPLSQISVRGLSRVGIKEKKWQAWIRSFQYMINFQNMSIMDAVKHFKENVDSKFAGYEDCAICYSIINAVDHSTPNKVCPTCHHNFHSACLYRWFKSSGQSTCPLCRSSFSFKKHH</sequence>
<dbReference type="SMART" id="SM01197">
    <property type="entry name" value="FANCL_C"/>
    <property type="match status" value="1"/>
</dbReference>
<comment type="function">
    <text evidence="16">E3 ubiquitin-protein ligase. Component of the ribosome quality control complex (RQC), a ribosome-associated complex that mediates ubiquitination and extraction of incompletely synthesized nascent chains for proteasomal degradation.</text>
</comment>
<keyword evidence="8 16" id="KW-0808">Transferase</keyword>
<dbReference type="UniPathway" id="UPA00143"/>
<evidence type="ECO:0000256" key="8">
    <source>
        <dbReference type="ARBA" id="ARBA00022679"/>
    </source>
</evidence>
<protein>
    <recommendedName>
        <fullName evidence="6 16">E3 ubiquitin-protein ligase listerin</fullName>
        <ecNumber evidence="5 16">2.3.2.27</ecNumber>
    </recommendedName>
    <alternativeName>
        <fullName evidence="16">RING-type E3 ubiquitin transferase listerin</fullName>
    </alternativeName>
</protein>
<dbReference type="InterPro" id="IPR013083">
    <property type="entry name" value="Znf_RING/FYVE/PHD"/>
</dbReference>
<dbReference type="GO" id="GO:0016567">
    <property type="term" value="P:protein ubiquitination"/>
    <property type="evidence" value="ECO:0007669"/>
    <property type="project" value="UniProtKB-UniPathway"/>
</dbReference>
<dbReference type="InterPro" id="IPR054476">
    <property type="entry name" value="Ltn1_N"/>
</dbReference>
<evidence type="ECO:0000256" key="15">
    <source>
        <dbReference type="PROSITE-ProRule" id="PRU00175"/>
    </source>
</evidence>
<dbReference type="InterPro" id="IPR039804">
    <property type="entry name" value="RING-CH-C4HC3_LTN1"/>
</dbReference>
<dbReference type="PROSITE" id="PS50089">
    <property type="entry name" value="ZF_RING_2"/>
    <property type="match status" value="1"/>
</dbReference>
<dbReference type="GO" id="GO:0061630">
    <property type="term" value="F:ubiquitin protein ligase activity"/>
    <property type="evidence" value="ECO:0007669"/>
    <property type="project" value="UniProtKB-UniRule"/>
</dbReference>
<comment type="subcellular location">
    <subcellularLocation>
        <location evidence="2">Cytoplasm</location>
        <location evidence="2">Cytosol</location>
    </subcellularLocation>
</comment>
<name>A0A871R584_DEKBR</name>
<dbReference type="Gene3D" id="3.30.40.10">
    <property type="entry name" value="Zinc/RING finger domain, C3HC4 (zinc finger)"/>
    <property type="match status" value="1"/>
</dbReference>
<evidence type="ECO:0000313" key="18">
    <source>
        <dbReference type="EMBL" id="QOU18908.1"/>
    </source>
</evidence>
<evidence type="ECO:0000256" key="9">
    <source>
        <dbReference type="ARBA" id="ARBA00022723"/>
    </source>
</evidence>
<evidence type="ECO:0000256" key="11">
    <source>
        <dbReference type="ARBA" id="ARBA00022771"/>
    </source>
</evidence>
<evidence type="ECO:0000256" key="12">
    <source>
        <dbReference type="ARBA" id="ARBA00022786"/>
    </source>
</evidence>
<reference evidence="18" key="1">
    <citation type="submission" date="2020-10" db="EMBL/GenBank/DDBJ databases">
        <authorList>
            <person name="Palmer J.M."/>
        </authorList>
    </citation>
    <scope>NUCLEOTIDE SEQUENCE</scope>
    <source>
        <strain evidence="18">UCD 2041</strain>
    </source>
</reference>
<evidence type="ECO:0000256" key="16">
    <source>
        <dbReference type="RuleBase" id="RU367090"/>
    </source>
</evidence>
<dbReference type="InterPro" id="IPR054477">
    <property type="entry name" value="LTN1_E3_ligase_6th"/>
</dbReference>
<comment type="catalytic activity">
    <reaction evidence="1 16">
        <text>S-ubiquitinyl-[E2 ubiquitin-conjugating enzyme]-L-cysteine + [acceptor protein]-L-lysine = [E2 ubiquitin-conjugating enzyme]-L-cysteine + N(6)-ubiquitinyl-[acceptor protein]-L-lysine.</text>
        <dbReference type="EC" id="2.3.2.27"/>
    </reaction>
</comment>
<feature type="domain" description="RING-type" evidence="17">
    <location>
        <begin position="1463"/>
        <end position="1510"/>
    </location>
</feature>
<dbReference type="FunFam" id="3.30.40.10:FF:000038">
    <property type="entry name" value="E3 ubiquitin-protein ligase listerin"/>
    <property type="match status" value="1"/>
</dbReference>
<proteinExistence type="inferred from homology"/>
<dbReference type="Pfam" id="PF22999">
    <property type="entry name" value="LTN1_E3_ligase_6th"/>
    <property type="match status" value="1"/>
</dbReference>
<dbReference type="InterPro" id="IPR001841">
    <property type="entry name" value="Znf_RING"/>
</dbReference>
<keyword evidence="9 16" id="KW-0479">Metal-binding</keyword>
<keyword evidence="10" id="KW-0677">Repeat</keyword>
<dbReference type="KEGG" id="bbrx:BRETT_004129"/>
<gene>
    <name evidence="18" type="ORF">BRETT_004129</name>
</gene>
<dbReference type="EC" id="2.3.2.27" evidence="5 16"/>
<comment type="function">
    <text evidence="14">E3 ubiquitin-protein ligase component of the ribosome quality control complex (RQC), a ribosome-associated complex that mediates ubiquitination and extraction of incompletely synthesized nascent chains for proteasomal degradation. Mediates ubiquitination of proteins derived from mRNAs lacking stop codons (non-stop proteins) and other translation arrest products induced by poly-lysine sequences and tandem rare codons. Ubiquitination leads to CDC48 recruitment for extraction and degradation of the incomplete translation product. May indirectly play a role in chromatin function and transcription.</text>
</comment>
<dbReference type="GeneID" id="64576052"/>
<dbReference type="InterPro" id="IPR039795">
    <property type="entry name" value="LTN1/Rkr1"/>
</dbReference>
<dbReference type="GO" id="GO:1990116">
    <property type="term" value="P:ribosome-associated ubiquitin-dependent protein catabolic process"/>
    <property type="evidence" value="ECO:0007669"/>
    <property type="project" value="UniProtKB-UniRule"/>
</dbReference>
<keyword evidence="13 16" id="KW-0862">Zinc</keyword>
<dbReference type="PANTHER" id="PTHR12389">
    <property type="entry name" value="ZINC FINGER PROTEIN 294"/>
    <property type="match status" value="1"/>
</dbReference>
<organism evidence="18 19">
    <name type="scientific">Dekkera bruxellensis</name>
    <name type="common">Brettanomyces custersii</name>
    <dbReference type="NCBI Taxonomy" id="5007"/>
    <lineage>
        <taxon>Eukaryota</taxon>
        <taxon>Fungi</taxon>
        <taxon>Dikarya</taxon>
        <taxon>Ascomycota</taxon>
        <taxon>Saccharomycotina</taxon>
        <taxon>Pichiomycetes</taxon>
        <taxon>Pichiales</taxon>
        <taxon>Pichiaceae</taxon>
        <taxon>Brettanomyces</taxon>
    </lineage>
</organism>